<evidence type="ECO:0000256" key="1">
    <source>
        <dbReference type="ARBA" id="ARBA00022676"/>
    </source>
</evidence>
<keyword evidence="1" id="KW-0328">Glycosyltransferase</keyword>
<name>A0AAV3Y341_9GAST</name>
<feature type="domain" description="Glycosyl transferase family 1" evidence="2">
    <location>
        <begin position="173"/>
        <end position="264"/>
    </location>
</feature>
<organism evidence="3 4">
    <name type="scientific">Plakobranchus ocellatus</name>
    <dbReference type="NCBI Taxonomy" id="259542"/>
    <lineage>
        <taxon>Eukaryota</taxon>
        <taxon>Metazoa</taxon>
        <taxon>Spiralia</taxon>
        <taxon>Lophotrochozoa</taxon>
        <taxon>Mollusca</taxon>
        <taxon>Gastropoda</taxon>
        <taxon>Heterobranchia</taxon>
        <taxon>Euthyneura</taxon>
        <taxon>Panpulmonata</taxon>
        <taxon>Sacoglossa</taxon>
        <taxon>Placobranchoidea</taxon>
        <taxon>Plakobranchidae</taxon>
        <taxon>Plakobranchus</taxon>
    </lineage>
</organism>
<dbReference type="EMBL" id="BLXT01000396">
    <property type="protein sequence ID" value="GFN76493.1"/>
    <property type="molecule type" value="Genomic_DNA"/>
</dbReference>
<evidence type="ECO:0000313" key="3">
    <source>
        <dbReference type="EMBL" id="GFN76493.1"/>
    </source>
</evidence>
<sequence>MRVVSPDVDYGMKSISWPYNFQFMRFPQGMPHTLILLSPLVTHGGNFCTINRIKSHLECQGFPCHLADPNDCTNESIFQHGGATGENVGVLVGIHALKTGAFMRGQKLPYILIIGGTDINVFCDEPKAMTVMTEAVLNARYVICFSKANKERTLKLWPKTLPSRIKVIPQGVVYVPGLPICDVHALISQATALVNSSDSEGMCLALLEAMQLGTPVIARDIPGNRAIVQDGHTGLLFDSPESFREKTEHLLEDSSLQKLLTREAAEYVDSHHNIQQERQEYTNLLDQCLRDLHKQRQMNV</sequence>
<dbReference type="AlphaFoldDB" id="A0AAV3Y341"/>
<evidence type="ECO:0000259" key="2">
    <source>
        <dbReference type="Pfam" id="PF00534"/>
    </source>
</evidence>
<keyword evidence="1" id="KW-0808">Transferase</keyword>
<protein>
    <submittedName>
        <fullName evidence="3">Glycosyltransferase 1 domain-containing protein 1</fullName>
    </submittedName>
</protein>
<dbReference type="GO" id="GO:0016757">
    <property type="term" value="F:glycosyltransferase activity"/>
    <property type="evidence" value="ECO:0007669"/>
    <property type="project" value="UniProtKB-KW"/>
</dbReference>
<dbReference type="PANTHER" id="PTHR46660:SF2">
    <property type="entry name" value="GLYCOSYLTRANSFERASE 1 DOMAIN-CONTAINING PROTEIN 1"/>
    <property type="match status" value="1"/>
</dbReference>
<dbReference type="InterPro" id="IPR052622">
    <property type="entry name" value="Glycosyltransferase_G1"/>
</dbReference>
<proteinExistence type="predicted"/>
<dbReference type="SUPFAM" id="SSF53756">
    <property type="entry name" value="UDP-Glycosyltransferase/glycogen phosphorylase"/>
    <property type="match status" value="1"/>
</dbReference>
<gene>
    <name evidence="3" type="ORF">PoB_000299900</name>
</gene>
<comment type="caution">
    <text evidence="3">The sequence shown here is derived from an EMBL/GenBank/DDBJ whole genome shotgun (WGS) entry which is preliminary data.</text>
</comment>
<evidence type="ECO:0000313" key="4">
    <source>
        <dbReference type="Proteomes" id="UP000735302"/>
    </source>
</evidence>
<dbReference type="CDD" id="cd03801">
    <property type="entry name" value="GT4_PimA-like"/>
    <property type="match status" value="1"/>
</dbReference>
<dbReference type="Proteomes" id="UP000735302">
    <property type="component" value="Unassembled WGS sequence"/>
</dbReference>
<dbReference type="InterPro" id="IPR001296">
    <property type="entry name" value="Glyco_trans_1"/>
</dbReference>
<accession>A0AAV3Y341</accession>
<dbReference type="Pfam" id="PF00534">
    <property type="entry name" value="Glycos_transf_1"/>
    <property type="match status" value="1"/>
</dbReference>
<dbReference type="PANTHER" id="PTHR46660">
    <property type="match status" value="1"/>
</dbReference>
<reference evidence="3 4" key="1">
    <citation type="journal article" date="2021" name="Elife">
        <title>Chloroplast acquisition without the gene transfer in kleptoplastic sea slugs, Plakobranchus ocellatus.</title>
        <authorList>
            <person name="Maeda T."/>
            <person name="Takahashi S."/>
            <person name="Yoshida T."/>
            <person name="Shimamura S."/>
            <person name="Takaki Y."/>
            <person name="Nagai Y."/>
            <person name="Toyoda A."/>
            <person name="Suzuki Y."/>
            <person name="Arimoto A."/>
            <person name="Ishii H."/>
            <person name="Satoh N."/>
            <person name="Nishiyama T."/>
            <person name="Hasebe M."/>
            <person name="Maruyama T."/>
            <person name="Minagawa J."/>
            <person name="Obokata J."/>
            <person name="Shigenobu S."/>
        </authorList>
    </citation>
    <scope>NUCLEOTIDE SEQUENCE [LARGE SCALE GENOMIC DNA]</scope>
</reference>
<dbReference type="Gene3D" id="3.40.50.2000">
    <property type="entry name" value="Glycogen Phosphorylase B"/>
    <property type="match status" value="3"/>
</dbReference>
<keyword evidence="4" id="KW-1185">Reference proteome</keyword>